<dbReference type="AlphaFoldDB" id="A0A1F5TH39"/>
<evidence type="ECO:0000313" key="1">
    <source>
        <dbReference type="EMBL" id="OGF38173.1"/>
    </source>
</evidence>
<dbReference type="Proteomes" id="UP000178656">
    <property type="component" value="Unassembled WGS sequence"/>
</dbReference>
<sequence>MENELLAKGLAEVRRARAAVDEAGAQASARLATAQTALEDASFQMTIAILMNGGVRLGVTLGTICSNRRYSSDAVQVTSVTRQGGDLHEVIWVVAPSSAGNSDLRVLEERLRRHDAQAIAAALTKAQYALRQYAPGNCAQIAVGGYFFRLVGDKYEVLA</sequence>
<reference evidence="1 2" key="1">
    <citation type="journal article" date="2016" name="Nat. Commun.">
        <title>Thousands of microbial genomes shed light on interconnected biogeochemical processes in an aquifer system.</title>
        <authorList>
            <person name="Anantharaman K."/>
            <person name="Brown C.T."/>
            <person name="Hug L.A."/>
            <person name="Sharon I."/>
            <person name="Castelle C.J."/>
            <person name="Probst A.J."/>
            <person name="Thomas B.C."/>
            <person name="Singh A."/>
            <person name="Wilkins M.J."/>
            <person name="Karaoz U."/>
            <person name="Brodie E.L."/>
            <person name="Williams K.H."/>
            <person name="Hubbard S.S."/>
            <person name="Banfield J.F."/>
        </authorList>
    </citation>
    <scope>NUCLEOTIDE SEQUENCE [LARGE SCALE GENOMIC DNA]</scope>
</reference>
<gene>
    <name evidence="1" type="ORF">A2482_04310</name>
</gene>
<evidence type="ECO:0000313" key="2">
    <source>
        <dbReference type="Proteomes" id="UP000178656"/>
    </source>
</evidence>
<organism evidence="1 2">
    <name type="scientific">Candidatus Falkowbacteria bacterium RIFOXYC2_FULL_48_21</name>
    <dbReference type="NCBI Taxonomy" id="1798005"/>
    <lineage>
        <taxon>Bacteria</taxon>
        <taxon>Candidatus Falkowiibacteriota</taxon>
    </lineage>
</organism>
<protein>
    <submittedName>
        <fullName evidence="1">Uncharacterized protein</fullName>
    </submittedName>
</protein>
<dbReference type="EMBL" id="MFGM01000007">
    <property type="protein sequence ID" value="OGF38173.1"/>
    <property type="molecule type" value="Genomic_DNA"/>
</dbReference>
<name>A0A1F5TH39_9BACT</name>
<proteinExistence type="predicted"/>
<comment type="caution">
    <text evidence="1">The sequence shown here is derived from an EMBL/GenBank/DDBJ whole genome shotgun (WGS) entry which is preliminary data.</text>
</comment>
<accession>A0A1F5TH39</accession>